<keyword evidence="1" id="KW-0813">Transport</keyword>
<dbReference type="InterPro" id="IPR017937">
    <property type="entry name" value="Thioredoxin_CS"/>
</dbReference>
<dbReference type="PROSITE" id="PS00194">
    <property type="entry name" value="THIOREDOXIN_1"/>
    <property type="match status" value="1"/>
</dbReference>
<dbReference type="InterPro" id="IPR003034">
    <property type="entry name" value="SAP_dom"/>
</dbReference>
<name>A0AB34JNT1_PRYPA</name>
<accession>A0AB34JNT1</accession>
<dbReference type="Gene3D" id="3.40.30.10">
    <property type="entry name" value="Glutaredoxin"/>
    <property type="match status" value="1"/>
</dbReference>
<keyword evidence="3" id="KW-1015">Disulfide bond</keyword>
<dbReference type="CDD" id="cd02947">
    <property type="entry name" value="TRX_family"/>
    <property type="match status" value="1"/>
</dbReference>
<comment type="caution">
    <text evidence="6">The sequence shown here is derived from an EMBL/GenBank/DDBJ whole genome shotgun (WGS) entry which is preliminary data.</text>
</comment>
<evidence type="ECO:0000256" key="2">
    <source>
        <dbReference type="ARBA" id="ARBA00022982"/>
    </source>
</evidence>
<dbReference type="GO" id="GO:0015035">
    <property type="term" value="F:protein-disulfide reductase activity"/>
    <property type="evidence" value="ECO:0007669"/>
    <property type="project" value="TreeGrafter"/>
</dbReference>
<dbReference type="PANTHER" id="PTHR45663:SF11">
    <property type="entry name" value="GEO12009P1"/>
    <property type="match status" value="1"/>
</dbReference>
<evidence type="ECO:0000256" key="3">
    <source>
        <dbReference type="ARBA" id="ARBA00023157"/>
    </source>
</evidence>
<dbReference type="EMBL" id="JBGBPQ010000006">
    <property type="protein sequence ID" value="KAL1522688.1"/>
    <property type="molecule type" value="Genomic_DNA"/>
</dbReference>
<evidence type="ECO:0000259" key="5">
    <source>
        <dbReference type="PROSITE" id="PS51352"/>
    </source>
</evidence>
<dbReference type="PANTHER" id="PTHR45663">
    <property type="entry name" value="GEO12009P1"/>
    <property type="match status" value="1"/>
</dbReference>
<dbReference type="PROSITE" id="PS51352">
    <property type="entry name" value="THIOREDOXIN_2"/>
    <property type="match status" value="1"/>
</dbReference>
<keyword evidence="2" id="KW-0249">Electron transport</keyword>
<evidence type="ECO:0000256" key="4">
    <source>
        <dbReference type="SAM" id="MobiDB-lite"/>
    </source>
</evidence>
<gene>
    <name evidence="6" type="ORF">AB1Y20_017664</name>
</gene>
<dbReference type="Proteomes" id="UP001515480">
    <property type="component" value="Unassembled WGS sequence"/>
</dbReference>
<dbReference type="Pfam" id="PF00085">
    <property type="entry name" value="Thioredoxin"/>
    <property type="match status" value="1"/>
</dbReference>
<feature type="region of interest" description="Disordered" evidence="4">
    <location>
        <begin position="73"/>
        <end position="104"/>
    </location>
</feature>
<dbReference type="SMART" id="SM00513">
    <property type="entry name" value="SAP"/>
    <property type="match status" value="2"/>
</dbReference>
<protein>
    <recommendedName>
        <fullName evidence="5">Thioredoxin domain-containing protein</fullName>
    </recommendedName>
</protein>
<evidence type="ECO:0000313" key="7">
    <source>
        <dbReference type="Proteomes" id="UP001515480"/>
    </source>
</evidence>
<evidence type="ECO:0000256" key="1">
    <source>
        <dbReference type="ARBA" id="ARBA00022448"/>
    </source>
</evidence>
<dbReference type="InterPro" id="IPR036249">
    <property type="entry name" value="Thioredoxin-like_sf"/>
</dbReference>
<feature type="domain" description="Thioredoxin" evidence="5">
    <location>
        <begin position="160"/>
        <end position="275"/>
    </location>
</feature>
<dbReference type="AlphaFoldDB" id="A0AB34JNT1"/>
<organism evidence="6 7">
    <name type="scientific">Prymnesium parvum</name>
    <name type="common">Toxic golden alga</name>
    <dbReference type="NCBI Taxonomy" id="97485"/>
    <lineage>
        <taxon>Eukaryota</taxon>
        <taxon>Haptista</taxon>
        <taxon>Haptophyta</taxon>
        <taxon>Prymnesiophyceae</taxon>
        <taxon>Prymnesiales</taxon>
        <taxon>Prymnesiaceae</taxon>
        <taxon>Prymnesium</taxon>
    </lineage>
</organism>
<keyword evidence="7" id="KW-1185">Reference proteome</keyword>
<proteinExistence type="predicted"/>
<dbReference type="InterPro" id="IPR013766">
    <property type="entry name" value="Thioredoxin_domain"/>
</dbReference>
<dbReference type="SUPFAM" id="SSF52833">
    <property type="entry name" value="Thioredoxin-like"/>
    <property type="match status" value="1"/>
</dbReference>
<evidence type="ECO:0000313" key="6">
    <source>
        <dbReference type="EMBL" id="KAL1522688.1"/>
    </source>
</evidence>
<dbReference type="GO" id="GO:0005737">
    <property type="term" value="C:cytoplasm"/>
    <property type="evidence" value="ECO:0007669"/>
    <property type="project" value="TreeGrafter"/>
</dbReference>
<reference evidence="6 7" key="1">
    <citation type="journal article" date="2024" name="Science">
        <title>Giant polyketide synthase enzymes in the biosynthesis of giant marine polyether toxins.</title>
        <authorList>
            <person name="Fallon T.R."/>
            <person name="Shende V.V."/>
            <person name="Wierzbicki I.H."/>
            <person name="Pendleton A.L."/>
            <person name="Watervoot N.F."/>
            <person name="Auber R.P."/>
            <person name="Gonzalez D.J."/>
            <person name="Wisecaver J.H."/>
            <person name="Moore B.S."/>
        </authorList>
    </citation>
    <scope>NUCLEOTIDE SEQUENCE [LARGE SCALE GENOMIC DNA]</scope>
    <source>
        <strain evidence="6 7">12B1</strain>
    </source>
</reference>
<sequence>MMLHLLLLLRGLSPRPLIKPGTHARCAPAIRMCELPSPEAMRLKDLKQELDERQVSWRGVCFEKDELVSRLREARAAGGSSPPTEDDPTDEAVERSAPQQEEGAAYDQAYDQALAAAMKLKVKELRAELAGRQLGWADLFEKEELAARLAGAVARSALFSRSGALVPGMAREVTAEQLLIELEDTRTPLVVDVFATWCGPCKLMAPQLDALAASAGERVRVAKLDSDAHSKLSTELQVHGLPTVIFYFNGKEVHRLEGMPPGKDALKDLASQYLGI</sequence>